<reference evidence="3" key="1">
    <citation type="journal article" date="2014" name="Int. J. Syst. Evol. Microbiol.">
        <title>Complete genome sequence of Corynebacterium casei LMG S-19264T (=DSM 44701T), isolated from a smear-ripened cheese.</title>
        <authorList>
            <consortium name="US DOE Joint Genome Institute (JGI-PGF)"/>
            <person name="Walter F."/>
            <person name="Albersmeier A."/>
            <person name="Kalinowski J."/>
            <person name="Ruckert C."/>
        </authorList>
    </citation>
    <scope>NUCLEOTIDE SEQUENCE</scope>
    <source>
        <strain evidence="3">KCTC 42249</strain>
    </source>
</reference>
<dbReference type="EMBL" id="BMZQ01000002">
    <property type="protein sequence ID" value="GHD19894.1"/>
    <property type="molecule type" value="Genomic_DNA"/>
</dbReference>
<dbReference type="Pfam" id="PF13488">
    <property type="entry name" value="Gly-zipper_Omp"/>
    <property type="match status" value="1"/>
</dbReference>
<evidence type="ECO:0000313" key="3">
    <source>
        <dbReference type="EMBL" id="GHD19894.1"/>
    </source>
</evidence>
<evidence type="ECO:0000256" key="1">
    <source>
        <dbReference type="SAM" id="SignalP"/>
    </source>
</evidence>
<keyword evidence="1" id="KW-0732">Signal</keyword>
<accession>A0A8J3DQW2</accession>
<dbReference type="AlphaFoldDB" id="A0A8J3DQW2"/>
<reference evidence="3" key="2">
    <citation type="submission" date="2020-09" db="EMBL/GenBank/DDBJ databases">
        <authorList>
            <person name="Sun Q."/>
            <person name="Kim S."/>
        </authorList>
    </citation>
    <scope>NUCLEOTIDE SEQUENCE</scope>
    <source>
        <strain evidence="3">KCTC 42249</strain>
    </source>
</reference>
<dbReference type="RefSeq" id="WP_189505642.1">
    <property type="nucleotide sequence ID" value="NZ_BMZQ01000002.1"/>
</dbReference>
<comment type="caution">
    <text evidence="3">The sequence shown here is derived from an EMBL/GenBank/DDBJ whole genome shotgun (WGS) entry which is preliminary data.</text>
</comment>
<name>A0A8J3DQW2_9HYPH</name>
<evidence type="ECO:0000259" key="2">
    <source>
        <dbReference type="Pfam" id="PF13488"/>
    </source>
</evidence>
<organism evidence="3 4">
    <name type="scientific">Tianweitania populi</name>
    <dbReference type="NCBI Taxonomy" id="1607949"/>
    <lineage>
        <taxon>Bacteria</taxon>
        <taxon>Pseudomonadati</taxon>
        <taxon>Pseudomonadota</taxon>
        <taxon>Alphaproteobacteria</taxon>
        <taxon>Hyphomicrobiales</taxon>
        <taxon>Phyllobacteriaceae</taxon>
        <taxon>Tianweitania</taxon>
    </lineage>
</organism>
<feature type="domain" description="Glycine zipper" evidence="2">
    <location>
        <begin position="24"/>
        <end position="63"/>
    </location>
</feature>
<dbReference type="Proteomes" id="UP000630142">
    <property type="component" value="Unassembled WGS sequence"/>
</dbReference>
<dbReference type="PROSITE" id="PS51257">
    <property type="entry name" value="PROKAR_LIPOPROTEIN"/>
    <property type="match status" value="1"/>
</dbReference>
<dbReference type="InterPro" id="IPR039567">
    <property type="entry name" value="Gly-zipper"/>
</dbReference>
<keyword evidence="4" id="KW-1185">Reference proteome</keyword>
<feature type="chain" id="PRO_5035271187" evidence="1">
    <location>
        <begin position="21"/>
        <end position="83"/>
    </location>
</feature>
<proteinExistence type="predicted"/>
<sequence length="83" mass="8054">MKNTIFALAALGTVAGCTTAEQSAVVGAAGGAAIGGLATGRTSGALIGAGAGAVAGYVIGKAATPGYCLYEDRRTGRRYEARC</sequence>
<gene>
    <name evidence="3" type="ORF">GCM10016234_32100</name>
</gene>
<feature type="signal peptide" evidence="1">
    <location>
        <begin position="1"/>
        <end position="20"/>
    </location>
</feature>
<evidence type="ECO:0000313" key="4">
    <source>
        <dbReference type="Proteomes" id="UP000630142"/>
    </source>
</evidence>
<protein>
    <submittedName>
        <fullName evidence="3">Membrane protein</fullName>
    </submittedName>
</protein>